<gene>
    <name evidence="1" type="ORF">EV664_1051</name>
</gene>
<name>A0A4R6FQ27_9SPHN</name>
<accession>A0A4R6FQ27</accession>
<reference evidence="1 2" key="1">
    <citation type="submission" date="2019-03" db="EMBL/GenBank/DDBJ databases">
        <title>Genomic Encyclopedia of Type Strains, Phase IV (KMG-IV): sequencing the most valuable type-strain genomes for metagenomic binning, comparative biology and taxonomic classification.</title>
        <authorList>
            <person name="Goeker M."/>
        </authorList>
    </citation>
    <scope>NUCLEOTIDE SEQUENCE [LARGE SCALE GENOMIC DNA]</scope>
    <source>
        <strain evidence="1 2">DSM 25059</strain>
    </source>
</reference>
<evidence type="ECO:0000313" key="1">
    <source>
        <dbReference type="EMBL" id="TDN82805.1"/>
    </source>
</evidence>
<dbReference type="OrthoDB" id="7472464at2"/>
<dbReference type="AlphaFoldDB" id="A0A4R6FQ27"/>
<dbReference type="RefSeq" id="WP_133495368.1">
    <property type="nucleotide sequence ID" value="NZ_BMLU01000005.1"/>
</dbReference>
<proteinExistence type="predicted"/>
<keyword evidence="2" id="KW-1185">Reference proteome</keyword>
<evidence type="ECO:0000313" key="2">
    <source>
        <dbReference type="Proteomes" id="UP000295493"/>
    </source>
</evidence>
<dbReference type="Proteomes" id="UP000295493">
    <property type="component" value="Unassembled WGS sequence"/>
</dbReference>
<protein>
    <submittedName>
        <fullName evidence="1">Uncharacterized protein</fullName>
    </submittedName>
</protein>
<sequence length="101" mass="10754">MIQGKALIVVLIALVIGFGAGFALRPIVIAPNAPIAITAPQLPQVTAEPRGKPYFAARLEEARQVVADCTHGSVRGDECSNAEQAVVEAEGRDRFKRFLGN</sequence>
<comment type="caution">
    <text evidence="1">The sequence shown here is derived from an EMBL/GenBank/DDBJ whole genome shotgun (WGS) entry which is preliminary data.</text>
</comment>
<organism evidence="1 2">
    <name type="scientific">Stakelama pacifica</name>
    <dbReference type="NCBI Taxonomy" id="517720"/>
    <lineage>
        <taxon>Bacteria</taxon>
        <taxon>Pseudomonadati</taxon>
        <taxon>Pseudomonadota</taxon>
        <taxon>Alphaproteobacteria</taxon>
        <taxon>Sphingomonadales</taxon>
        <taxon>Sphingomonadaceae</taxon>
        <taxon>Stakelama</taxon>
    </lineage>
</organism>
<dbReference type="EMBL" id="SNWD01000005">
    <property type="protein sequence ID" value="TDN82805.1"/>
    <property type="molecule type" value="Genomic_DNA"/>
</dbReference>